<organism evidence="1 2">
    <name type="scientific">Yaniella flava</name>
    <dbReference type="NCBI Taxonomy" id="287930"/>
    <lineage>
        <taxon>Bacteria</taxon>
        <taxon>Bacillati</taxon>
        <taxon>Actinomycetota</taxon>
        <taxon>Actinomycetes</taxon>
        <taxon>Micrococcales</taxon>
        <taxon>Micrococcaceae</taxon>
        <taxon>Yaniella</taxon>
    </lineage>
</organism>
<dbReference type="Proteomes" id="UP001501461">
    <property type="component" value="Unassembled WGS sequence"/>
</dbReference>
<keyword evidence="2" id="KW-1185">Reference proteome</keyword>
<comment type="caution">
    <text evidence="1">The sequence shown here is derived from an EMBL/GenBank/DDBJ whole genome shotgun (WGS) entry which is preliminary data.</text>
</comment>
<proteinExistence type="predicted"/>
<evidence type="ECO:0000313" key="2">
    <source>
        <dbReference type="Proteomes" id="UP001501461"/>
    </source>
</evidence>
<dbReference type="EMBL" id="BAAAMN010000015">
    <property type="protein sequence ID" value="GAA2031444.1"/>
    <property type="molecule type" value="Genomic_DNA"/>
</dbReference>
<gene>
    <name evidence="1" type="ORF">GCM10009720_09610</name>
</gene>
<protein>
    <submittedName>
        <fullName evidence="1">Uncharacterized protein</fullName>
    </submittedName>
</protein>
<reference evidence="1 2" key="1">
    <citation type="journal article" date="2019" name="Int. J. Syst. Evol. Microbiol.">
        <title>The Global Catalogue of Microorganisms (GCM) 10K type strain sequencing project: providing services to taxonomists for standard genome sequencing and annotation.</title>
        <authorList>
            <consortium name="The Broad Institute Genomics Platform"/>
            <consortium name="The Broad Institute Genome Sequencing Center for Infectious Disease"/>
            <person name="Wu L."/>
            <person name="Ma J."/>
        </authorList>
    </citation>
    <scope>NUCLEOTIDE SEQUENCE [LARGE SCALE GENOMIC DNA]</scope>
    <source>
        <strain evidence="1 2">JCM 13595</strain>
    </source>
</reference>
<sequence>MTGSKYSAVRRCIATLLASQDGRAALALNSYKSGTPIVPALEGEPLGDFSKRIDQSAGSGRTVVAAVVMNGELQMAHVIPNNGSADDTLEAQMSGSVIAHPQRTVGMLFTMLSNHKQLTVKTEPFDYAEATKVAVPFEMPDRGGSLQPA</sequence>
<name>A0ABN2U9I1_9MICC</name>
<accession>A0ABN2U9I1</accession>
<dbReference type="RefSeq" id="WP_343956474.1">
    <property type="nucleotide sequence ID" value="NZ_BAAAMN010000015.1"/>
</dbReference>
<evidence type="ECO:0000313" key="1">
    <source>
        <dbReference type="EMBL" id="GAA2031444.1"/>
    </source>
</evidence>